<organism evidence="2 3">
    <name type="scientific">Exobacillus caeni</name>
    <dbReference type="NCBI Taxonomy" id="2574798"/>
    <lineage>
        <taxon>Bacteria</taxon>
        <taxon>Bacillati</taxon>
        <taxon>Bacillota</taxon>
        <taxon>Bacilli</taxon>
        <taxon>Bacillales</taxon>
        <taxon>Guptibacillaceae</taxon>
        <taxon>Exobacillus</taxon>
    </lineage>
</organism>
<evidence type="ECO:0000259" key="1">
    <source>
        <dbReference type="Pfam" id="PF00485"/>
    </source>
</evidence>
<evidence type="ECO:0000313" key="3">
    <source>
        <dbReference type="Proteomes" id="UP000308230"/>
    </source>
</evidence>
<dbReference type="OrthoDB" id="2388275at2"/>
<keyword evidence="2" id="KW-0808">Transferase</keyword>
<dbReference type="Pfam" id="PF00485">
    <property type="entry name" value="PRK"/>
    <property type="match status" value="1"/>
</dbReference>
<accession>A0A5R9F0G7</accession>
<dbReference type="EMBL" id="SWLG01000012">
    <property type="protein sequence ID" value="TLS36189.1"/>
    <property type="molecule type" value="Genomic_DNA"/>
</dbReference>
<comment type="caution">
    <text evidence="2">The sequence shown here is derived from an EMBL/GenBank/DDBJ whole genome shotgun (WGS) entry which is preliminary data.</text>
</comment>
<gene>
    <name evidence="2" type="ORF">FCL54_16265</name>
</gene>
<dbReference type="SUPFAM" id="SSF52540">
    <property type="entry name" value="P-loop containing nucleoside triphosphate hydrolases"/>
    <property type="match status" value="1"/>
</dbReference>
<dbReference type="PRINTS" id="PR00988">
    <property type="entry name" value="URIDINKINASE"/>
</dbReference>
<evidence type="ECO:0000313" key="2">
    <source>
        <dbReference type="EMBL" id="TLS36189.1"/>
    </source>
</evidence>
<protein>
    <submittedName>
        <fullName evidence="2">Phosphoribulokinase</fullName>
    </submittedName>
</protein>
<keyword evidence="3" id="KW-1185">Reference proteome</keyword>
<dbReference type="GO" id="GO:0005524">
    <property type="term" value="F:ATP binding"/>
    <property type="evidence" value="ECO:0007669"/>
    <property type="project" value="InterPro"/>
</dbReference>
<dbReference type="InterPro" id="IPR006083">
    <property type="entry name" value="PRK/URK"/>
</dbReference>
<feature type="domain" description="Phosphoribulokinase/uridine kinase" evidence="1">
    <location>
        <begin position="21"/>
        <end position="201"/>
    </location>
</feature>
<dbReference type="InterPro" id="IPR027417">
    <property type="entry name" value="P-loop_NTPase"/>
</dbReference>
<dbReference type="AlphaFoldDB" id="A0A5R9F0G7"/>
<dbReference type="Proteomes" id="UP000308230">
    <property type="component" value="Unassembled WGS sequence"/>
</dbReference>
<proteinExistence type="predicted"/>
<name>A0A5R9F0G7_9BACL</name>
<dbReference type="GO" id="GO:0016301">
    <property type="term" value="F:kinase activity"/>
    <property type="evidence" value="ECO:0007669"/>
    <property type="project" value="UniProtKB-KW"/>
</dbReference>
<dbReference type="RefSeq" id="WP_138127798.1">
    <property type="nucleotide sequence ID" value="NZ_SWLG01000012.1"/>
</dbReference>
<dbReference type="Gene3D" id="3.40.50.300">
    <property type="entry name" value="P-loop containing nucleotide triphosphate hydrolases"/>
    <property type="match status" value="1"/>
</dbReference>
<sequence length="218" mass="25225">MDKLIKEVANLISGKDKKITIGISGHGASGKTTFAHNLLKLLGDYDVNYINTDPYIVGSHLRKYTSIDYEYKNVAHHDKMTACHPAAHNTSALERDIHMIRDGLDFYTIGTNYTRSKLISSKNKINIIEGMTVAFTDSNLYDLKIYLYTDGETELMRRSIRDITERGTDINYLRKSHQERRIQYKLFMHPYHRNFDIVLKNSNEDFIIEKGCLDKILK</sequence>
<reference evidence="2 3" key="1">
    <citation type="submission" date="2019-04" db="EMBL/GenBank/DDBJ databases">
        <title>Bacillus caeni sp. nov., a bacterium isolated from mangrove sediment.</title>
        <authorList>
            <person name="Huang H."/>
            <person name="Mo K."/>
            <person name="Hu Y."/>
        </authorList>
    </citation>
    <scope>NUCLEOTIDE SEQUENCE [LARGE SCALE GENOMIC DNA]</scope>
    <source>
        <strain evidence="2 3">HB172195</strain>
    </source>
</reference>
<dbReference type="PANTHER" id="PTHR10285">
    <property type="entry name" value="URIDINE KINASE"/>
    <property type="match status" value="1"/>
</dbReference>
<keyword evidence="2" id="KW-0418">Kinase</keyword>